<dbReference type="PRINTS" id="PR00950">
    <property type="entry name" value="TYPE3IMSPROT"/>
</dbReference>
<evidence type="ECO:0000256" key="11">
    <source>
        <dbReference type="ARBA" id="ARBA00074861"/>
    </source>
</evidence>
<evidence type="ECO:0000256" key="7">
    <source>
        <dbReference type="ARBA" id="ARBA00022989"/>
    </source>
</evidence>
<feature type="transmembrane region" description="Helical" evidence="13">
    <location>
        <begin position="140"/>
        <end position="158"/>
    </location>
</feature>
<dbReference type="KEGG" id="ypa:YPA_CD0015"/>
<evidence type="ECO:0000256" key="9">
    <source>
        <dbReference type="ARBA" id="ARBA00023136"/>
    </source>
</evidence>
<dbReference type="NCBIfam" id="TIGR01404">
    <property type="entry name" value="FlhB_rel_III"/>
    <property type="match status" value="1"/>
</dbReference>
<dbReference type="RefSeq" id="WP_002212936.1">
    <property type="nucleotide sequence ID" value="NC_008122.1"/>
</dbReference>
<keyword evidence="4" id="KW-1003">Cell membrane</keyword>
<evidence type="ECO:0000256" key="8">
    <source>
        <dbReference type="ARBA" id="ARBA00023026"/>
    </source>
</evidence>
<proteinExistence type="inferred from homology"/>
<evidence type="ECO:0000313" key="14">
    <source>
        <dbReference type="EMBL" id="ABG16259.1"/>
    </source>
</evidence>
<feature type="transmembrane region" description="Helical" evidence="13">
    <location>
        <begin position="83"/>
        <end position="110"/>
    </location>
</feature>
<reference evidence="14 15" key="1">
    <citation type="journal article" date="2006" name="J. Bacteriol.">
        <title>Complete genome sequence of Yersinia pestis strains Antiqua and Nepal516: evidence of gene reduction in an emerging pathogen.</title>
        <authorList>
            <person name="Chain P.S."/>
            <person name="Hu P."/>
            <person name="Malfatti S.A."/>
            <person name="Radnedge L."/>
            <person name="Larimer F."/>
            <person name="Vergez L.M."/>
            <person name="Worsham P."/>
            <person name="Chu M.C."/>
            <person name="Andersen G.L."/>
        </authorList>
    </citation>
    <scope>NUCLEOTIDE SEQUENCE [LARGE SCALE GENOMIC DNA]</scope>
    <source>
        <strain evidence="14 15">Antiqua</strain>
        <plasmid evidence="14 15">pCD</plasmid>
    </source>
</reference>
<comment type="similarity">
    <text evidence="2">Belongs to the type III secretion exporter family.</text>
</comment>
<sequence>MSGEKTEQPTPKKIRDARKKGQVAKSKEVVSTALIVALSAMLMGLSDYYFEHFSKLMLIPAEQSYLPFSQALSYVVDNVLLEFFYLCFPLLTVAALMAIASHVVQYGFLISGEAIKPDIKKINPIEGAKRIFSIKSLVEFLKSILKVVLLSILIWIIIKGNLVTLLQLPTCGIECITPLLGQILRQLMVICTVGFVVISIADYAFEYYQYIKELKMSKDEIKREYKEMEGSPEIKSKRRQFHQEIQSRNMRENVKRSSVVVANPTHIAIGILYKRGETPLPLVTFKYTDAQVQTVRKIAEEEGVPILQRIPLARALYWDALVDHYIPAEQIEATAEVLRWLERQNIEKQHSEML</sequence>
<evidence type="ECO:0000256" key="2">
    <source>
        <dbReference type="ARBA" id="ARBA00010690"/>
    </source>
</evidence>
<comment type="subcellular location">
    <subcellularLocation>
        <location evidence="1">Cell membrane</location>
        <topology evidence="1">Multi-pass membrane protein</topology>
    </subcellularLocation>
</comment>
<dbReference type="InterPro" id="IPR029025">
    <property type="entry name" value="T3SS_substrate_exporter_C"/>
</dbReference>
<dbReference type="InterPro" id="IPR006135">
    <property type="entry name" value="T3SS_substrate_exporter"/>
</dbReference>
<dbReference type="Proteomes" id="UP000001971">
    <property type="component" value="Plasmid pCD"/>
</dbReference>
<dbReference type="Gene3D" id="3.40.1690.10">
    <property type="entry name" value="secretion proteins EscU"/>
    <property type="match status" value="1"/>
</dbReference>
<dbReference type="HOGENOM" id="CLU_041013_1_3_6"/>
<geneLocation type="plasmid" evidence="14 15">
    <name>pCD</name>
</geneLocation>
<evidence type="ECO:0000256" key="6">
    <source>
        <dbReference type="ARBA" id="ARBA00022927"/>
    </source>
</evidence>
<dbReference type="PATRIC" id="fig|360102.15.peg.4657"/>
<dbReference type="GO" id="GO:0005886">
    <property type="term" value="C:plasma membrane"/>
    <property type="evidence" value="ECO:0007669"/>
    <property type="project" value="UniProtKB-SubCell"/>
</dbReference>
<evidence type="ECO:0000256" key="4">
    <source>
        <dbReference type="ARBA" id="ARBA00022475"/>
    </source>
</evidence>
<keyword evidence="6" id="KW-0653">Protein transport</keyword>
<evidence type="ECO:0000256" key="12">
    <source>
        <dbReference type="SAM" id="MobiDB-lite"/>
    </source>
</evidence>
<keyword evidence="7 13" id="KW-1133">Transmembrane helix</keyword>
<evidence type="ECO:0000256" key="13">
    <source>
        <dbReference type="SAM" id="Phobius"/>
    </source>
</evidence>
<evidence type="ECO:0000256" key="3">
    <source>
        <dbReference type="ARBA" id="ARBA00022448"/>
    </source>
</evidence>
<evidence type="ECO:0000313" key="15">
    <source>
        <dbReference type="Proteomes" id="UP000001971"/>
    </source>
</evidence>
<dbReference type="PANTHER" id="PTHR30531:SF14">
    <property type="entry name" value="SURFACE PRESENTATION OF ANTIGENS PROTEIN SPAS"/>
    <property type="match status" value="1"/>
</dbReference>
<keyword evidence="8" id="KW-0843">Virulence</keyword>
<keyword evidence="9 13" id="KW-0472">Membrane</keyword>
<dbReference type="InterPro" id="IPR006307">
    <property type="entry name" value="BsaZ-like"/>
</dbReference>
<dbReference type="AlphaFoldDB" id="A0A0E1NN91"/>
<feature type="transmembrane region" description="Helical" evidence="13">
    <location>
        <begin position="29"/>
        <end position="50"/>
    </location>
</feature>
<feature type="region of interest" description="Disordered" evidence="12">
    <location>
        <begin position="1"/>
        <end position="20"/>
    </location>
</feature>
<keyword evidence="5 13" id="KW-0812">Transmembrane</keyword>
<comment type="function">
    <text evidence="10">Component of the Yop secretion machinery.</text>
</comment>
<dbReference type="SUPFAM" id="SSF160544">
    <property type="entry name" value="EscU C-terminal domain-like"/>
    <property type="match status" value="1"/>
</dbReference>
<gene>
    <name evidence="14" type="ordered locus">YPA_CD0015</name>
</gene>
<accession>A0A0E1NN91</accession>
<evidence type="ECO:0000256" key="1">
    <source>
        <dbReference type="ARBA" id="ARBA00004651"/>
    </source>
</evidence>
<evidence type="ECO:0000256" key="5">
    <source>
        <dbReference type="ARBA" id="ARBA00022692"/>
    </source>
</evidence>
<dbReference type="EMBL" id="CP000311">
    <property type="protein sequence ID" value="ABG16259.1"/>
    <property type="molecule type" value="Genomic_DNA"/>
</dbReference>
<organism evidence="14 15">
    <name type="scientific">Yersinia pestis bv. Antiqua (strain Antiqua)</name>
    <dbReference type="NCBI Taxonomy" id="360102"/>
    <lineage>
        <taxon>Bacteria</taxon>
        <taxon>Pseudomonadati</taxon>
        <taxon>Pseudomonadota</taxon>
        <taxon>Gammaproteobacteria</taxon>
        <taxon>Enterobacterales</taxon>
        <taxon>Yersiniaceae</taxon>
        <taxon>Yersinia</taxon>
    </lineage>
</organism>
<name>A0A0E1NN91_YERPA</name>
<keyword evidence="14" id="KW-0614">Plasmid</keyword>
<dbReference type="FunFam" id="3.40.1690.10:FF:000007">
    <property type="entry name" value="Type III secretion appartus protein YscU"/>
    <property type="match status" value="1"/>
</dbReference>
<feature type="transmembrane region" description="Helical" evidence="13">
    <location>
        <begin position="187"/>
        <end position="208"/>
    </location>
</feature>
<dbReference type="PANTHER" id="PTHR30531">
    <property type="entry name" value="FLAGELLAR BIOSYNTHETIC PROTEIN FLHB"/>
    <property type="match status" value="1"/>
</dbReference>
<dbReference type="SMR" id="A0A0E1NN91"/>
<evidence type="ECO:0000256" key="10">
    <source>
        <dbReference type="ARBA" id="ARBA00057955"/>
    </source>
</evidence>
<dbReference type="Pfam" id="PF01312">
    <property type="entry name" value="Bac_export_2"/>
    <property type="match status" value="1"/>
</dbReference>
<keyword evidence="3" id="KW-0813">Transport</keyword>
<dbReference type="GO" id="GO:0009306">
    <property type="term" value="P:protein secretion"/>
    <property type="evidence" value="ECO:0007669"/>
    <property type="project" value="InterPro"/>
</dbReference>
<protein>
    <recommendedName>
        <fullName evidence="11">Yop proteins translocation protein U</fullName>
    </recommendedName>
</protein>